<proteinExistence type="predicted"/>
<accession>A0A4Y8PFJ5</accession>
<keyword evidence="5" id="KW-1185">Reference proteome</keyword>
<dbReference type="InterPro" id="IPR010982">
    <property type="entry name" value="Lambda_DNA-bd_dom_sf"/>
</dbReference>
<name>A0A4Y8PFJ5_9BACT</name>
<comment type="caution">
    <text evidence="4">The sequence shown here is derived from an EMBL/GenBank/DDBJ whole genome shotgun (WGS) entry which is preliminary data.</text>
</comment>
<evidence type="ECO:0000313" key="5">
    <source>
        <dbReference type="Proteomes" id="UP000297713"/>
    </source>
</evidence>
<sequence>MEQGMKQTIGQRLQAARQAQGLSLQTVSKITKILPEQLAALEQDQYDKIPASTQVRGFVRIYARTLGMDEKPLLDELDTLFGFREEDKNLLITLPVKYVDSTVQKEPFFTPQKIAFFFAFLLFVLMCGIGVYRIYQVTSFRHAPGKIASQEEQIRKSPELKPSILEPVTKEQPTEGAQGTPSQIENMTVKRATPINPLKVDEKPQQQSASASAPPPTAVDQQANSNTENVKIMRALPVSPEPVPNLEDHPRTKSGEIESDADSADEDNSDEPAVSFAEKNYKLVVQARKDSWIFIQVIEGGKPKQVFSGVLHKGEQKEFVGPRFQIRASNISQVEFILDGKSISVASAGEAPQDIILPATP</sequence>
<dbReference type="Pfam" id="PF13464">
    <property type="entry name" value="RodZ_C"/>
    <property type="match status" value="1"/>
</dbReference>
<protein>
    <submittedName>
        <fullName evidence="4">XRE family transcriptional regulator</fullName>
    </submittedName>
</protein>
<evidence type="ECO:0000256" key="1">
    <source>
        <dbReference type="SAM" id="MobiDB-lite"/>
    </source>
</evidence>
<evidence type="ECO:0000259" key="3">
    <source>
        <dbReference type="Pfam" id="PF13464"/>
    </source>
</evidence>
<dbReference type="Gene3D" id="1.10.260.40">
    <property type="entry name" value="lambda repressor-like DNA-binding domains"/>
    <property type="match status" value="1"/>
</dbReference>
<feature type="compositionally biased region" description="Polar residues" evidence="1">
    <location>
        <begin position="175"/>
        <end position="186"/>
    </location>
</feature>
<feature type="region of interest" description="Disordered" evidence="1">
    <location>
        <begin position="235"/>
        <end position="273"/>
    </location>
</feature>
<organism evidence="4 5">
    <name type="scientific">Methylacidiphilum caldifontis</name>
    <dbReference type="NCBI Taxonomy" id="2795386"/>
    <lineage>
        <taxon>Bacteria</taxon>
        <taxon>Pseudomonadati</taxon>
        <taxon>Verrucomicrobiota</taxon>
        <taxon>Methylacidiphilae</taxon>
        <taxon>Methylacidiphilales</taxon>
        <taxon>Methylacidiphilaceae</taxon>
        <taxon>Methylacidiphilum (ex Ratnadevi et al. 2023)</taxon>
    </lineage>
</organism>
<evidence type="ECO:0000313" key="4">
    <source>
        <dbReference type="EMBL" id="TFE70655.1"/>
    </source>
</evidence>
<dbReference type="Pfam" id="PF13413">
    <property type="entry name" value="HTH_25"/>
    <property type="match status" value="1"/>
</dbReference>
<dbReference type="OrthoDB" id="9790252at2"/>
<reference evidence="4 5" key="1">
    <citation type="submission" date="2016-05" db="EMBL/GenBank/DDBJ databases">
        <title>Diversity and Homogeneity among Thermoacidophilic Verrucomicrobia Methanotrophs Linked with Geographical Origin.</title>
        <authorList>
            <person name="Erikstad H.-A."/>
            <person name="Smestad N.B."/>
            <person name="Ceballos R.M."/>
            <person name="Birkeland N.-K."/>
        </authorList>
    </citation>
    <scope>NUCLEOTIDE SEQUENCE [LARGE SCALE GENOMIC DNA]</scope>
    <source>
        <strain evidence="4 5">Phi</strain>
    </source>
</reference>
<dbReference type="PANTHER" id="PTHR34475">
    <property type="match status" value="1"/>
</dbReference>
<dbReference type="EMBL" id="LXQC01000113">
    <property type="protein sequence ID" value="TFE70655.1"/>
    <property type="molecule type" value="Genomic_DNA"/>
</dbReference>
<keyword evidence="2" id="KW-0472">Membrane</keyword>
<dbReference type="AlphaFoldDB" id="A0A4Y8PFJ5"/>
<feature type="region of interest" description="Disordered" evidence="1">
    <location>
        <begin position="201"/>
        <end position="223"/>
    </location>
</feature>
<feature type="region of interest" description="Disordered" evidence="1">
    <location>
        <begin position="149"/>
        <end position="189"/>
    </location>
</feature>
<feature type="compositionally biased region" description="Acidic residues" evidence="1">
    <location>
        <begin position="257"/>
        <end position="270"/>
    </location>
</feature>
<dbReference type="InterPro" id="IPR025194">
    <property type="entry name" value="RodZ-like_C"/>
</dbReference>
<feature type="compositionally biased region" description="Basic and acidic residues" evidence="1">
    <location>
        <begin position="246"/>
        <end position="256"/>
    </location>
</feature>
<feature type="domain" description="Cytoskeleton protein RodZ-like C-terminal" evidence="3">
    <location>
        <begin position="284"/>
        <end position="347"/>
    </location>
</feature>
<evidence type="ECO:0000256" key="2">
    <source>
        <dbReference type="SAM" id="Phobius"/>
    </source>
</evidence>
<keyword evidence="2" id="KW-0812">Transmembrane</keyword>
<dbReference type="GO" id="GO:0003677">
    <property type="term" value="F:DNA binding"/>
    <property type="evidence" value="ECO:0007669"/>
    <property type="project" value="InterPro"/>
</dbReference>
<feature type="transmembrane region" description="Helical" evidence="2">
    <location>
        <begin position="114"/>
        <end position="135"/>
    </location>
</feature>
<dbReference type="PANTHER" id="PTHR34475:SF1">
    <property type="entry name" value="CYTOSKELETON PROTEIN RODZ"/>
    <property type="match status" value="1"/>
</dbReference>
<dbReference type="Proteomes" id="UP000297713">
    <property type="component" value="Unassembled WGS sequence"/>
</dbReference>
<keyword evidence="2" id="KW-1133">Transmembrane helix</keyword>
<dbReference type="InterPro" id="IPR050400">
    <property type="entry name" value="Bact_Cytoskel_RodZ"/>
</dbReference>
<gene>
    <name evidence="4" type="ORF">A7Q10_06190</name>
</gene>